<keyword evidence="5" id="KW-0832">Ubl conjugation</keyword>
<dbReference type="SMART" id="SM00884">
    <property type="entry name" value="Cullin_Nedd8"/>
    <property type="match status" value="1"/>
</dbReference>
<dbReference type="SUPFAM" id="SSF46785">
    <property type="entry name" value="Winged helix' DNA-binding domain"/>
    <property type="match status" value="1"/>
</dbReference>
<evidence type="ECO:0000259" key="9">
    <source>
        <dbReference type="PROSITE" id="PS50069"/>
    </source>
</evidence>
<dbReference type="Pfam" id="PF26557">
    <property type="entry name" value="Cullin_AB"/>
    <property type="match status" value="1"/>
</dbReference>
<proteinExistence type="inferred from homology"/>
<comment type="pathway">
    <text evidence="1">Protein modification; protein ubiquitination.</text>
</comment>
<name>A0A564YHI3_HYMDI</name>
<evidence type="ECO:0000256" key="2">
    <source>
        <dbReference type="ARBA" id="ARBA00006019"/>
    </source>
</evidence>
<dbReference type="Gene3D" id="3.30.230.130">
    <property type="entry name" value="Cullin, Chain C, Domain 2"/>
    <property type="match status" value="1"/>
</dbReference>
<dbReference type="EMBL" id="CABIJS010000222">
    <property type="protein sequence ID" value="VUZ46752.1"/>
    <property type="molecule type" value="Genomic_DNA"/>
</dbReference>
<gene>
    <name evidence="10" type="ORF">WMSIL1_LOCUS6266</name>
</gene>
<feature type="domain" description="Cullin family profile" evidence="9">
    <location>
        <begin position="410"/>
        <end position="636"/>
    </location>
</feature>
<evidence type="ECO:0000256" key="4">
    <source>
        <dbReference type="ARBA" id="ARBA00022786"/>
    </source>
</evidence>
<accession>A0A564YHI3</accession>
<dbReference type="InterPro" id="IPR036317">
    <property type="entry name" value="Cullin_homology_sf"/>
</dbReference>
<dbReference type="InterPro" id="IPR036388">
    <property type="entry name" value="WH-like_DNA-bd_sf"/>
</dbReference>
<dbReference type="InterPro" id="IPR059120">
    <property type="entry name" value="Cullin-like_AB"/>
</dbReference>
<dbReference type="GO" id="GO:0031625">
    <property type="term" value="F:ubiquitin protein ligase binding"/>
    <property type="evidence" value="ECO:0007669"/>
    <property type="project" value="InterPro"/>
</dbReference>
<reference evidence="10 11" key="1">
    <citation type="submission" date="2019-07" db="EMBL/GenBank/DDBJ databases">
        <authorList>
            <person name="Jastrzebski P J."/>
            <person name="Paukszto L."/>
            <person name="Jastrzebski P J."/>
        </authorList>
    </citation>
    <scope>NUCLEOTIDE SEQUENCE [LARGE SCALE GENOMIC DNA]</scope>
    <source>
        <strain evidence="10 11">WMS-il1</strain>
    </source>
</reference>
<dbReference type="InterPro" id="IPR045093">
    <property type="entry name" value="Cullin"/>
</dbReference>
<dbReference type="GO" id="GO:0006511">
    <property type="term" value="P:ubiquitin-dependent protein catabolic process"/>
    <property type="evidence" value="ECO:0007669"/>
    <property type="project" value="InterPro"/>
</dbReference>
<sequence length="803" mass="94959">MEKSTADKVVLWKIIEHFLTKVLTMQGLSKVEHINITNSVYAFCSIVDLNRGFDSRLEVTGVDLYKKLTQFIKSHVASLEKEMSVFSGADLLAFYEKHWTRYSIASAYINKRFDYLNRNLIKAYIEERPKDFSFLHTIFLTIWRDELLLPSIKRLTRAILDEIERERKGVSISTSRLCIVIDSIARVSLTELVDRHIDENSEYSDLLYIHPENVQEEWNQDIPFYKDYFEGAFLKETTAFYEEESNSFLNEHTVPDYLKWVLICIQNENRRAHFYLYKATRKKLLKATYDCLIEKHIERIADEFPNLMKENRYADLNTMYKLLFRYKEGVKRLASMMESFMTEWGTAALEYTKPTPMAFMNTVIEILETGEYMLQEAFNNDRTLKRAFEKGVEAFVNHNAITKIAGRSQVVPELFVKCTDIILRKDLKFRLKCGLKDGMRAVLKIFPFVKDKDIFRKIYLLYLSRRLIYDNSISYAAECAMIYPMNEYCGNDYTTRFRSMLKDMKKSQWLLEEFKEWNPFEPFEVEFSVMVLSSGIWNYEPQYDIMLPPELERYIALFEKFFKSRYNKCTLKWCYHLSRAELISVCNKRWTCFIVSTYQMIILLLFNQADRFTVAQIKKLTNIEEDKLIQILEFLVKGDILKVIRSEEREEQQESSCFQPQNGEIVENPSEADTQQLNKEVTSKHENLRITLDTILGLHLNYYSHNACVCLDLPLGKDVKKEAEKTMQEVEKDRRFCIQACIVRILKVRNRLEHEELIKEVFDQLVSQFTPEISQIKQNIGSLIERGFIKRDPDDLSTYEYVP</sequence>
<dbReference type="InterPro" id="IPR016159">
    <property type="entry name" value="Cullin_repeat-like_dom_sf"/>
</dbReference>
<dbReference type="Gene3D" id="1.20.1310.10">
    <property type="entry name" value="Cullin Repeats"/>
    <property type="match status" value="4"/>
</dbReference>
<organism evidence="10 11">
    <name type="scientific">Hymenolepis diminuta</name>
    <name type="common">Rat tapeworm</name>
    <dbReference type="NCBI Taxonomy" id="6216"/>
    <lineage>
        <taxon>Eukaryota</taxon>
        <taxon>Metazoa</taxon>
        <taxon>Spiralia</taxon>
        <taxon>Lophotrochozoa</taxon>
        <taxon>Platyhelminthes</taxon>
        <taxon>Cestoda</taxon>
        <taxon>Eucestoda</taxon>
        <taxon>Cyclophyllidea</taxon>
        <taxon>Hymenolepididae</taxon>
        <taxon>Hymenolepis</taxon>
    </lineage>
</organism>
<dbReference type="Proteomes" id="UP000321570">
    <property type="component" value="Unassembled WGS sequence"/>
</dbReference>
<keyword evidence="11" id="KW-1185">Reference proteome</keyword>
<dbReference type="SUPFAM" id="SSF75632">
    <property type="entry name" value="Cullin homology domain"/>
    <property type="match status" value="1"/>
</dbReference>
<dbReference type="SMART" id="SM00182">
    <property type="entry name" value="CULLIN"/>
    <property type="match status" value="1"/>
</dbReference>
<evidence type="ECO:0000256" key="5">
    <source>
        <dbReference type="ARBA" id="ARBA00022843"/>
    </source>
</evidence>
<dbReference type="InterPro" id="IPR001373">
    <property type="entry name" value="Cullin_N"/>
</dbReference>
<dbReference type="PROSITE" id="PS50069">
    <property type="entry name" value="CULLIN_2"/>
    <property type="match status" value="1"/>
</dbReference>
<dbReference type="InterPro" id="IPR019559">
    <property type="entry name" value="Cullin_neddylation_domain"/>
</dbReference>
<comment type="similarity">
    <text evidence="2 7 8">Belongs to the cullin family.</text>
</comment>
<dbReference type="Pfam" id="PF00888">
    <property type="entry name" value="Cullin"/>
    <property type="match status" value="1"/>
</dbReference>
<dbReference type="PANTHER" id="PTHR11932">
    <property type="entry name" value="CULLIN"/>
    <property type="match status" value="1"/>
</dbReference>
<evidence type="ECO:0000256" key="7">
    <source>
        <dbReference type="PROSITE-ProRule" id="PRU00330"/>
    </source>
</evidence>
<evidence type="ECO:0000256" key="8">
    <source>
        <dbReference type="RuleBase" id="RU003829"/>
    </source>
</evidence>
<keyword evidence="4" id="KW-0833">Ubl conjugation pathway</keyword>
<protein>
    <recommendedName>
        <fullName evidence="6">Cullin-5</fullName>
    </recommendedName>
</protein>
<dbReference type="InterPro" id="IPR036390">
    <property type="entry name" value="WH_DNA-bd_sf"/>
</dbReference>
<evidence type="ECO:0000313" key="10">
    <source>
        <dbReference type="EMBL" id="VUZ46752.1"/>
    </source>
</evidence>
<dbReference type="InterPro" id="IPR016158">
    <property type="entry name" value="Cullin_homology"/>
</dbReference>
<evidence type="ECO:0000256" key="6">
    <source>
        <dbReference type="ARBA" id="ARBA00040451"/>
    </source>
</evidence>
<dbReference type="FunFam" id="1.20.1310.10:FF:000014">
    <property type="entry name" value="Cullin 5"/>
    <property type="match status" value="1"/>
</dbReference>
<dbReference type="FunFam" id="1.10.10.10:FF:000014">
    <property type="entry name" value="Cullin 1"/>
    <property type="match status" value="1"/>
</dbReference>
<dbReference type="AlphaFoldDB" id="A0A564YHI3"/>
<evidence type="ECO:0000313" key="11">
    <source>
        <dbReference type="Proteomes" id="UP000321570"/>
    </source>
</evidence>
<dbReference type="SUPFAM" id="SSF74788">
    <property type="entry name" value="Cullin repeat-like"/>
    <property type="match status" value="1"/>
</dbReference>
<evidence type="ECO:0000256" key="1">
    <source>
        <dbReference type="ARBA" id="ARBA00004906"/>
    </source>
</evidence>
<evidence type="ECO:0000256" key="3">
    <source>
        <dbReference type="ARBA" id="ARBA00022499"/>
    </source>
</evidence>
<dbReference type="Pfam" id="PF10557">
    <property type="entry name" value="Cullin_Nedd8"/>
    <property type="match status" value="1"/>
</dbReference>
<keyword evidence="3" id="KW-1017">Isopeptide bond</keyword>
<dbReference type="Gene3D" id="1.10.10.10">
    <property type="entry name" value="Winged helix-like DNA-binding domain superfamily/Winged helix DNA-binding domain"/>
    <property type="match status" value="1"/>
</dbReference>